<comment type="caution">
    <text evidence="1">The sequence shown here is derived from an EMBL/GenBank/DDBJ whole genome shotgun (WGS) entry which is preliminary data.</text>
</comment>
<evidence type="ECO:0000313" key="2">
    <source>
        <dbReference type="Proteomes" id="UP001314635"/>
    </source>
</evidence>
<organism evidence="1 2">
    <name type="scientific">Bradyrhizobium denitrificans</name>
    <dbReference type="NCBI Taxonomy" id="2734912"/>
    <lineage>
        <taxon>Bacteria</taxon>
        <taxon>Pseudomonadati</taxon>
        <taxon>Pseudomonadota</taxon>
        <taxon>Alphaproteobacteria</taxon>
        <taxon>Hyphomicrobiales</taxon>
        <taxon>Nitrobacteraceae</taxon>
        <taxon>Bradyrhizobium</taxon>
    </lineage>
</organism>
<keyword evidence="2" id="KW-1185">Reference proteome</keyword>
<protein>
    <submittedName>
        <fullName evidence="1">Uncharacterized protein</fullName>
    </submittedName>
</protein>
<gene>
    <name evidence="1" type="ORF">JQ619_08025</name>
</gene>
<dbReference type="EMBL" id="JAFCLK010000006">
    <property type="protein sequence ID" value="MBR1135709.1"/>
    <property type="molecule type" value="Genomic_DNA"/>
</dbReference>
<sequence>MALLILSAGLAMWCPLRCDATARDLDGRYANSPLKAWFESLRSAKGPCCSDADGTALSDIDWEMQDGRYRVRIEGLWWDVPEDAVVAGPNRAGRTMVWPVYYRQLDKVLRIEVRCFLPGSMT</sequence>
<dbReference type="RefSeq" id="WP_172235495.1">
    <property type="nucleotide sequence ID" value="NZ_JABFDP010000002.1"/>
</dbReference>
<reference evidence="2" key="1">
    <citation type="journal article" date="2021" name="ISME J.">
        <title>Evolutionary origin and ecological implication of a unique nif island in free-living Bradyrhizobium lineages.</title>
        <authorList>
            <person name="Tao J."/>
        </authorList>
    </citation>
    <scope>NUCLEOTIDE SEQUENCE [LARGE SCALE GENOMIC DNA]</scope>
    <source>
        <strain evidence="2">SZCCT0094</strain>
    </source>
</reference>
<accession>A0ABS5G354</accession>
<proteinExistence type="predicted"/>
<evidence type="ECO:0000313" key="1">
    <source>
        <dbReference type="EMBL" id="MBR1135709.1"/>
    </source>
</evidence>
<dbReference type="Proteomes" id="UP001314635">
    <property type="component" value="Unassembled WGS sequence"/>
</dbReference>
<name>A0ABS5G354_9BRAD</name>